<sequence>MNFPWRDGNRVELLINGEEYFPRLFQCIAEARREILLETFIIFEDEVGRQLQEALSAAAERGVEVQVTVDGYGTASLSTDYLARLTAAGVRVHLFDPRPRLLGMRTNLFRRLHRKLVVIDRQQAFVGGINYGEDHLVRRGNMAKQDYAVRVEGPVVRDIRQACLALLEPDADYPPLRPSGAGQPARVRLVIRDNDQSSDDIEREYLQAIRQARRRLLIANAYFFPGYRLLRELRDAARRGVRVDLVLQGMPDMPLVRLCSRLLYDYLLREGVRIHEYCQRPLHGKVAVIDDDWSTIGSSNLDPLSLSLNLEANLVIHDVAFNGQLYQHLRELARRHCRRISRRHARRGYWWRAPLIFLGFHFSRHFPAIAGWVPAHLPRLKSLEPRPSRRWQERQGQRGNP</sequence>
<dbReference type="CDD" id="cd09159">
    <property type="entry name" value="PLDc_ybhO_like_2"/>
    <property type="match status" value="1"/>
</dbReference>
<protein>
    <recommendedName>
        <fullName evidence="9">Cardiolipin synthase B</fullName>
        <shortName evidence="9">CL synthase</shortName>
        <ecNumber evidence="9">2.7.8.-</ecNumber>
    </recommendedName>
</protein>
<dbReference type="PANTHER" id="PTHR21248:SF23">
    <property type="entry name" value="CARDIOLIPIN SYNTHASE B"/>
    <property type="match status" value="1"/>
</dbReference>
<feature type="active site" evidence="9">
    <location>
        <position position="283"/>
    </location>
</feature>
<evidence type="ECO:0000256" key="6">
    <source>
        <dbReference type="ARBA" id="ARBA00023136"/>
    </source>
</evidence>
<evidence type="ECO:0000313" key="12">
    <source>
        <dbReference type="Proteomes" id="UP000000653"/>
    </source>
</evidence>
<keyword evidence="4" id="KW-0677">Repeat</keyword>
<dbReference type="InterPro" id="IPR001736">
    <property type="entry name" value="PLipase_D/transphosphatidylase"/>
</dbReference>
<dbReference type="GO" id="GO:0008808">
    <property type="term" value="F:cardiolipin synthase activity"/>
    <property type="evidence" value="ECO:0007669"/>
    <property type="project" value="InterPro"/>
</dbReference>
<dbReference type="BioCyc" id="PAER208963:G1G74-3086-MONOMER"/>
<name>A0A0H2ZAQ9_PSEAB</name>
<dbReference type="InterPro" id="IPR025202">
    <property type="entry name" value="PLD-like_dom"/>
</dbReference>
<evidence type="ECO:0000256" key="3">
    <source>
        <dbReference type="ARBA" id="ARBA00022679"/>
    </source>
</evidence>
<evidence type="ECO:0000256" key="4">
    <source>
        <dbReference type="ARBA" id="ARBA00022737"/>
    </source>
</evidence>
<reference evidence="11 12" key="1">
    <citation type="journal article" date="2006" name="Genome Biol.">
        <title>Genomic analysis reveals that Pseudomonas aeruginosa virulence is combinatorial.</title>
        <authorList>
            <person name="Lee D.G."/>
            <person name="Urbach J.M."/>
            <person name="Wu G."/>
            <person name="Liberati N.T."/>
            <person name="Feinbaum R.L."/>
            <person name="Miyata S."/>
            <person name="Diggins L.T."/>
            <person name="He J."/>
            <person name="Saucier M."/>
            <person name="Deziel E."/>
            <person name="Friedman L."/>
            <person name="Li L."/>
            <person name="Grills G."/>
            <person name="Montgomery K."/>
            <person name="Kucherlapati R."/>
            <person name="Rahme L.G."/>
            <person name="Ausubel F.M."/>
        </authorList>
    </citation>
    <scope>NUCLEOTIDE SEQUENCE [LARGE SCALE GENOMIC DNA]</scope>
    <source>
        <strain evidence="11 12">UCBPP-PA14</strain>
    </source>
</reference>
<gene>
    <name evidence="11" type="primary">ybhO</name>
    <name evidence="9" type="synonym">clsB</name>
    <name evidence="11" type="ordered locus">PA14_36690</name>
</gene>
<dbReference type="Gene3D" id="3.30.870.10">
    <property type="entry name" value="Endonuclease Chain A"/>
    <property type="match status" value="3"/>
</dbReference>
<evidence type="ECO:0000256" key="9">
    <source>
        <dbReference type="HAMAP-Rule" id="MF_01917"/>
    </source>
</evidence>
<evidence type="ECO:0000313" key="11">
    <source>
        <dbReference type="EMBL" id="ABJ11334.1"/>
    </source>
</evidence>
<dbReference type="InterPro" id="IPR030872">
    <property type="entry name" value="Cardiolipin_synth_ClsB"/>
</dbReference>
<dbReference type="RefSeq" id="WP_003109858.1">
    <property type="nucleotide sequence ID" value="NC_008463.1"/>
</dbReference>
<keyword evidence="6 9" id="KW-0472">Membrane</keyword>
<dbReference type="HAMAP" id="MF_01917">
    <property type="entry name" value="Cardiolipin_synth_ClsB"/>
    <property type="match status" value="1"/>
</dbReference>
<keyword evidence="2 9" id="KW-0444">Lipid biosynthesis</keyword>
<feature type="active site" evidence="9">
    <location>
        <position position="290"/>
    </location>
</feature>
<organism evidence="11 12">
    <name type="scientific">Pseudomonas aeruginosa (strain UCBPP-PA14)</name>
    <dbReference type="NCBI Taxonomy" id="208963"/>
    <lineage>
        <taxon>Bacteria</taxon>
        <taxon>Pseudomonadati</taxon>
        <taxon>Pseudomonadota</taxon>
        <taxon>Gammaproteobacteria</taxon>
        <taxon>Pseudomonadales</taxon>
        <taxon>Pseudomonadaceae</taxon>
        <taxon>Pseudomonas</taxon>
    </lineage>
</organism>
<dbReference type="EC" id="2.7.8.-" evidence="9"/>
<keyword evidence="1 9" id="KW-1003">Cell membrane</keyword>
<feature type="active site" evidence="9">
    <location>
        <position position="120"/>
    </location>
</feature>
<comment type="function">
    <text evidence="9">Catalyzes the phosphatidyl group transfer from one phosphatidylglycerol molecule to another to form cardiolipin (CL) (diphosphatidylglycerol) and glycerol.</text>
</comment>
<dbReference type="AlphaFoldDB" id="A0A0H2ZAQ9"/>
<evidence type="ECO:0000256" key="2">
    <source>
        <dbReference type="ARBA" id="ARBA00022516"/>
    </source>
</evidence>
<dbReference type="GO" id="GO:0005886">
    <property type="term" value="C:plasma membrane"/>
    <property type="evidence" value="ECO:0007669"/>
    <property type="project" value="UniProtKB-SubCell"/>
</dbReference>
<dbReference type="EMBL" id="CP000438">
    <property type="protein sequence ID" value="ABJ11334.1"/>
    <property type="molecule type" value="Genomic_DNA"/>
</dbReference>
<evidence type="ECO:0000256" key="8">
    <source>
        <dbReference type="ARBA" id="ARBA00023264"/>
    </source>
</evidence>
<keyword evidence="3 9" id="KW-0808">Transferase</keyword>
<keyword evidence="7 9" id="KW-0594">Phospholipid biosynthesis</keyword>
<dbReference type="PANTHER" id="PTHR21248">
    <property type="entry name" value="CARDIOLIPIN SYNTHASE"/>
    <property type="match status" value="1"/>
</dbReference>
<dbReference type="PROSITE" id="PS50035">
    <property type="entry name" value="PLD"/>
    <property type="match status" value="2"/>
</dbReference>
<feature type="domain" description="PLD phosphodiesterase" evidence="10">
    <location>
        <begin position="278"/>
        <end position="305"/>
    </location>
</feature>
<feature type="active site" evidence="9">
    <location>
        <position position="115"/>
    </location>
</feature>
<dbReference type="HOGENOM" id="CLU_038053_0_0_6"/>
<accession>A0A0H2ZAQ9</accession>
<feature type="domain" description="PLD phosphodiesterase" evidence="10">
    <location>
        <begin position="108"/>
        <end position="135"/>
    </location>
</feature>
<dbReference type="KEGG" id="pau:PA14_36690"/>
<dbReference type="NCBIfam" id="NF008427">
    <property type="entry name" value="PRK11263.1"/>
    <property type="match status" value="1"/>
</dbReference>
<dbReference type="GO" id="GO:0032049">
    <property type="term" value="P:cardiolipin biosynthetic process"/>
    <property type="evidence" value="ECO:0007669"/>
    <property type="project" value="InterPro"/>
</dbReference>
<dbReference type="SMART" id="SM00155">
    <property type="entry name" value="PLDc"/>
    <property type="match status" value="2"/>
</dbReference>
<keyword evidence="5 9" id="KW-0443">Lipid metabolism</keyword>
<evidence type="ECO:0000256" key="7">
    <source>
        <dbReference type="ARBA" id="ARBA00023209"/>
    </source>
</evidence>
<keyword evidence="8 9" id="KW-1208">Phospholipid metabolism</keyword>
<dbReference type="Proteomes" id="UP000000653">
    <property type="component" value="Chromosome"/>
</dbReference>
<comment type="catalytic activity">
    <reaction evidence="9">
        <text>2 a 1,2-diacyl-sn-glycero-3-phospho-(1'-sn-glycerol) = a cardiolipin + glycerol</text>
        <dbReference type="Rhea" id="RHEA:31451"/>
        <dbReference type="ChEBI" id="CHEBI:17754"/>
        <dbReference type="ChEBI" id="CHEBI:62237"/>
        <dbReference type="ChEBI" id="CHEBI:64716"/>
    </reaction>
</comment>
<proteinExistence type="inferred from homology"/>
<evidence type="ECO:0000259" key="10">
    <source>
        <dbReference type="PROSITE" id="PS50035"/>
    </source>
</evidence>
<feature type="active site" evidence="9">
    <location>
        <position position="113"/>
    </location>
</feature>
<feature type="active site" evidence="9">
    <location>
        <position position="285"/>
    </location>
</feature>
<dbReference type="CDD" id="cd09110">
    <property type="entry name" value="PLDc_CLS_1"/>
    <property type="match status" value="1"/>
</dbReference>
<evidence type="ECO:0000256" key="1">
    <source>
        <dbReference type="ARBA" id="ARBA00022475"/>
    </source>
</evidence>
<evidence type="ECO:0000256" key="5">
    <source>
        <dbReference type="ARBA" id="ARBA00023098"/>
    </source>
</evidence>
<comment type="subcellular location">
    <subcellularLocation>
        <location evidence="9">Cell membrane</location>
        <topology evidence="9">Peripheral membrane protein</topology>
    </subcellularLocation>
</comment>
<dbReference type="Pfam" id="PF13091">
    <property type="entry name" value="PLDc_2"/>
    <property type="match status" value="2"/>
</dbReference>
<comment type="similarity">
    <text evidence="9">Belongs to the phospholipase D family. Cardiolipin synthase subfamily. ClsB sub-subfamily.</text>
</comment>
<dbReference type="SUPFAM" id="SSF56024">
    <property type="entry name" value="Phospholipase D/nuclease"/>
    <property type="match status" value="2"/>
</dbReference>